<dbReference type="InterPro" id="IPR006059">
    <property type="entry name" value="SBP"/>
</dbReference>
<keyword evidence="3" id="KW-1185">Reference proteome</keyword>
<dbReference type="AlphaFoldDB" id="A0A1G9I0S5"/>
<dbReference type="SUPFAM" id="SSF53850">
    <property type="entry name" value="Periplasmic binding protein-like II"/>
    <property type="match status" value="1"/>
</dbReference>
<dbReference type="PANTHER" id="PTHR42779">
    <property type="entry name" value="PROTEIN YNJB"/>
    <property type="match status" value="1"/>
</dbReference>
<gene>
    <name evidence="2" type="ORF">SAMN05661010_01001</name>
</gene>
<accession>A0A1G9I0S5</accession>
<dbReference type="Pfam" id="PF13416">
    <property type="entry name" value="SBP_bac_8"/>
    <property type="match status" value="1"/>
</dbReference>
<feature type="signal peptide" evidence="1">
    <location>
        <begin position="1"/>
        <end position="28"/>
    </location>
</feature>
<dbReference type="Proteomes" id="UP000198654">
    <property type="component" value="Unassembled WGS sequence"/>
</dbReference>
<evidence type="ECO:0000313" key="3">
    <source>
        <dbReference type="Proteomes" id="UP000198654"/>
    </source>
</evidence>
<organism evidence="2 3">
    <name type="scientific">Modicisalibacter muralis</name>
    <dbReference type="NCBI Taxonomy" id="119000"/>
    <lineage>
        <taxon>Bacteria</taxon>
        <taxon>Pseudomonadati</taxon>
        <taxon>Pseudomonadota</taxon>
        <taxon>Gammaproteobacteria</taxon>
        <taxon>Oceanospirillales</taxon>
        <taxon>Halomonadaceae</taxon>
        <taxon>Modicisalibacter</taxon>
    </lineage>
</organism>
<protein>
    <submittedName>
        <fullName evidence="2">Putative thiamine transport system substrate-binding protein</fullName>
    </submittedName>
</protein>
<dbReference type="Gene3D" id="3.40.190.10">
    <property type="entry name" value="Periplasmic binding protein-like II"/>
    <property type="match status" value="2"/>
</dbReference>
<name>A0A1G9I0S5_9GAMM</name>
<evidence type="ECO:0000256" key="1">
    <source>
        <dbReference type="SAM" id="SignalP"/>
    </source>
</evidence>
<proteinExistence type="predicted"/>
<sequence>MPLFYRLRGLSVALLTGAALIAAPPAQAYQLDDWHSVVEEAEGQTVYWNAWGGDARINAYIDWVGERMQARHGIEVVHVKVNDIAQSVSRVLAEKAAGNLTEGTIDLLWINGENFAAMKRNDLLYGPWAERLPNFPLTAPDANPEMRNDFSVPVEGLESPWGKAQLTFYYDSARVESPPRTLPELLAWAKANPGRFTYPLIPDFLGSTFLKQALLSLTKDSAPLYEPVSAANFAKVTAPLWDYLDALHPHLWRSGESFPNSGPDMRQLMGDGQLSLAFTFSPLGPAAWVADYQLPPTTRSYVLENGTLGNVHFVAAPFNASHKAAALVLANFLLSPRAQARKQDIDVWGDPTVLAMDALSEEQRQAFDSLEDNPAALPPDALERTLAEPHPSWVGRLEGAWLKRYGAD</sequence>
<dbReference type="PANTHER" id="PTHR42779:SF1">
    <property type="entry name" value="PROTEIN YNJB"/>
    <property type="match status" value="1"/>
</dbReference>
<dbReference type="NCBIfam" id="NF008633">
    <property type="entry name" value="PRK11622.1"/>
    <property type="match status" value="1"/>
</dbReference>
<keyword evidence="1" id="KW-0732">Signal</keyword>
<reference evidence="2 3" key="1">
    <citation type="submission" date="2016-10" db="EMBL/GenBank/DDBJ databases">
        <authorList>
            <person name="de Groot N.N."/>
        </authorList>
    </citation>
    <scope>NUCLEOTIDE SEQUENCE [LARGE SCALE GENOMIC DNA]</scope>
    <source>
        <strain evidence="2 3">DSM 14789</strain>
    </source>
</reference>
<dbReference type="OrthoDB" id="3239593at2"/>
<evidence type="ECO:0000313" key="2">
    <source>
        <dbReference type="EMBL" id="SDL18809.1"/>
    </source>
</evidence>
<dbReference type="InterPro" id="IPR027020">
    <property type="entry name" value="YnjB"/>
</dbReference>
<dbReference type="STRING" id="119000.SAMN05661010_01001"/>
<dbReference type="PIRSF" id="PIRSF029172">
    <property type="entry name" value="UCP029172_ABC_sbc_YnjB"/>
    <property type="match status" value="1"/>
</dbReference>
<dbReference type="EMBL" id="FNGI01000002">
    <property type="protein sequence ID" value="SDL18809.1"/>
    <property type="molecule type" value="Genomic_DNA"/>
</dbReference>
<dbReference type="RefSeq" id="WP_089726174.1">
    <property type="nucleotide sequence ID" value="NZ_FNGI01000002.1"/>
</dbReference>
<feature type="chain" id="PRO_5011724563" evidence="1">
    <location>
        <begin position="29"/>
        <end position="408"/>
    </location>
</feature>